<organism evidence="5 6">
    <name type="scientific">Leucobacter aridicollis</name>
    <dbReference type="NCBI Taxonomy" id="283878"/>
    <lineage>
        <taxon>Bacteria</taxon>
        <taxon>Bacillati</taxon>
        <taxon>Actinomycetota</taxon>
        <taxon>Actinomycetes</taxon>
        <taxon>Micrococcales</taxon>
        <taxon>Microbacteriaceae</taxon>
        <taxon>Leucobacter</taxon>
    </lineage>
</organism>
<feature type="domain" description="Carbohydrate kinase PfkB" evidence="4">
    <location>
        <begin position="10"/>
        <end position="306"/>
    </location>
</feature>
<dbReference type="Pfam" id="PF00294">
    <property type="entry name" value="PfkB"/>
    <property type="match status" value="1"/>
</dbReference>
<comment type="caution">
    <text evidence="5">The sequence shown here is derived from an EMBL/GenBank/DDBJ whole genome shotgun (WGS) entry which is preliminary data.</text>
</comment>
<comment type="similarity">
    <text evidence="1">Belongs to the carbohydrate kinase PfkB family.</text>
</comment>
<dbReference type="PANTHER" id="PTHR43320">
    <property type="entry name" value="SUGAR KINASE"/>
    <property type="match status" value="1"/>
</dbReference>
<evidence type="ECO:0000313" key="6">
    <source>
        <dbReference type="Proteomes" id="UP000586095"/>
    </source>
</evidence>
<evidence type="ECO:0000256" key="1">
    <source>
        <dbReference type="ARBA" id="ARBA00010688"/>
    </source>
</evidence>
<dbReference type="AlphaFoldDB" id="A0A852R145"/>
<dbReference type="SUPFAM" id="SSF53613">
    <property type="entry name" value="Ribokinase-like"/>
    <property type="match status" value="1"/>
</dbReference>
<dbReference type="GO" id="GO:0016301">
    <property type="term" value="F:kinase activity"/>
    <property type="evidence" value="ECO:0007669"/>
    <property type="project" value="UniProtKB-KW"/>
</dbReference>
<dbReference type="InterPro" id="IPR011611">
    <property type="entry name" value="PfkB_dom"/>
</dbReference>
<reference evidence="5 6" key="1">
    <citation type="submission" date="2020-07" db="EMBL/GenBank/DDBJ databases">
        <title>Sequencing the genomes of 1000 actinobacteria strains.</title>
        <authorList>
            <person name="Klenk H.-P."/>
        </authorList>
    </citation>
    <scope>NUCLEOTIDE SEQUENCE [LARGE SCALE GENOMIC DNA]</scope>
    <source>
        <strain evidence="5 6">DSM 17380</strain>
    </source>
</reference>
<evidence type="ECO:0000256" key="3">
    <source>
        <dbReference type="ARBA" id="ARBA00022777"/>
    </source>
</evidence>
<keyword evidence="2" id="KW-0808">Transferase</keyword>
<dbReference type="Gene3D" id="3.40.1190.20">
    <property type="match status" value="1"/>
</dbReference>
<proteinExistence type="inferred from homology"/>
<dbReference type="Proteomes" id="UP000586095">
    <property type="component" value="Unassembled WGS sequence"/>
</dbReference>
<evidence type="ECO:0000256" key="2">
    <source>
        <dbReference type="ARBA" id="ARBA00022679"/>
    </source>
</evidence>
<protein>
    <submittedName>
        <fullName evidence="5">Sugar/nucleoside kinase (Ribokinase family)</fullName>
    </submittedName>
</protein>
<dbReference type="RefSeq" id="WP_185985899.1">
    <property type="nucleotide sequence ID" value="NZ_BAAALZ010000003.1"/>
</dbReference>
<evidence type="ECO:0000259" key="4">
    <source>
        <dbReference type="Pfam" id="PF00294"/>
    </source>
</evidence>
<sequence length="341" mass="34979">MAVELRPASLLVVGELCVDIVVDLGGGELRFGQHEQIVPATTLTMGSSSAITACGAATLGLPTELVSARGDDMFGLFLRDELKLRGVGQQHVSVHDGIPTGASTHLTRPGGDRTILTSLGTIGMTTNADVSDAMLAAAAGLHIGSYFLQHALHNGGAVELFRRARAGGLRTSLDGNFDPTERWDSGILELLQHTDVFFGNDEELCGITGKQDLMAAARAALSQMPPGGVIIAKLGADGAVAVTQRGEITVKTPDLPGEVLDTVGAGDTLAAGTLTGLLRGDTLADALALGVACGTASTRGAGGVAAQPSLAAAHAIRSGMVSGQPYSQRAIRYTEYPEELC</sequence>
<dbReference type="PANTHER" id="PTHR43320:SF3">
    <property type="entry name" value="CARBOHYDRATE KINASE PFKB DOMAIN-CONTAINING PROTEIN"/>
    <property type="match status" value="1"/>
</dbReference>
<keyword evidence="6" id="KW-1185">Reference proteome</keyword>
<accession>A0A852R145</accession>
<dbReference type="InterPro" id="IPR029056">
    <property type="entry name" value="Ribokinase-like"/>
</dbReference>
<dbReference type="InterPro" id="IPR052700">
    <property type="entry name" value="Carb_kinase_PfkB-like"/>
</dbReference>
<gene>
    <name evidence="5" type="ORF">BJ960_000208</name>
</gene>
<evidence type="ECO:0000313" key="5">
    <source>
        <dbReference type="EMBL" id="NYD25405.1"/>
    </source>
</evidence>
<dbReference type="EMBL" id="JACCBD010000001">
    <property type="protein sequence ID" value="NYD25405.1"/>
    <property type="molecule type" value="Genomic_DNA"/>
</dbReference>
<name>A0A852R145_9MICO</name>
<keyword evidence="3 5" id="KW-0418">Kinase</keyword>